<keyword evidence="3" id="KW-1185">Reference proteome</keyword>
<evidence type="ECO:0000256" key="1">
    <source>
        <dbReference type="SAM" id="MobiDB-lite"/>
    </source>
</evidence>
<dbReference type="AlphaFoldDB" id="A0A9W7A0E5"/>
<name>A0A9W7A0E5_9STRA</name>
<sequence length="77" mass="9014">MPFTKSRKVADMSKTFNEDNFKQKCRRCQRALILVKEDFEKLSEKQGTRILESVRPMPTGTSTSFTRETNEAVWEKP</sequence>
<reference evidence="3" key="1">
    <citation type="journal article" date="2023" name="Commun. Biol.">
        <title>Genome analysis of Parmales, the sister group of diatoms, reveals the evolutionary specialization of diatoms from phago-mixotrophs to photoautotrophs.</title>
        <authorList>
            <person name="Ban H."/>
            <person name="Sato S."/>
            <person name="Yoshikawa S."/>
            <person name="Yamada K."/>
            <person name="Nakamura Y."/>
            <person name="Ichinomiya M."/>
            <person name="Sato N."/>
            <person name="Blanc-Mathieu R."/>
            <person name="Endo H."/>
            <person name="Kuwata A."/>
            <person name="Ogata H."/>
        </authorList>
    </citation>
    <scope>NUCLEOTIDE SEQUENCE [LARGE SCALE GENOMIC DNA]</scope>
    <source>
        <strain evidence="3">NIES 3700</strain>
    </source>
</reference>
<comment type="caution">
    <text evidence="2">The sequence shown here is derived from an EMBL/GenBank/DDBJ whole genome shotgun (WGS) entry which is preliminary data.</text>
</comment>
<organism evidence="2 3">
    <name type="scientific">Triparma laevis f. longispina</name>
    <dbReference type="NCBI Taxonomy" id="1714387"/>
    <lineage>
        <taxon>Eukaryota</taxon>
        <taxon>Sar</taxon>
        <taxon>Stramenopiles</taxon>
        <taxon>Ochrophyta</taxon>
        <taxon>Bolidophyceae</taxon>
        <taxon>Parmales</taxon>
        <taxon>Triparmaceae</taxon>
        <taxon>Triparma</taxon>
    </lineage>
</organism>
<feature type="region of interest" description="Disordered" evidence="1">
    <location>
        <begin position="55"/>
        <end position="77"/>
    </location>
</feature>
<evidence type="ECO:0000313" key="3">
    <source>
        <dbReference type="Proteomes" id="UP001165122"/>
    </source>
</evidence>
<proteinExistence type="predicted"/>
<dbReference type="Proteomes" id="UP001165122">
    <property type="component" value="Unassembled WGS sequence"/>
</dbReference>
<evidence type="ECO:0000313" key="2">
    <source>
        <dbReference type="EMBL" id="GMH63642.1"/>
    </source>
</evidence>
<feature type="compositionally biased region" description="Basic and acidic residues" evidence="1">
    <location>
        <begin position="68"/>
        <end position="77"/>
    </location>
</feature>
<gene>
    <name evidence="2" type="ORF">TrLO_g4306</name>
</gene>
<dbReference type="EMBL" id="BRXW01000533">
    <property type="protein sequence ID" value="GMH63642.1"/>
    <property type="molecule type" value="Genomic_DNA"/>
</dbReference>
<protein>
    <submittedName>
        <fullName evidence="2">Uncharacterized protein</fullName>
    </submittedName>
</protein>
<accession>A0A9W7A0E5</accession>